<sequence>MRFTPAHSTLEDVRNDVYNYSQGCQDREVDLKDIEFCGLGRVLIKDFGVWPTHHAQQQICSRLRIPYNYLRRCPGEQQTDHLNYWMKREEEKRDTFFIRFHNRHIRAWFTKRYVPLDNTLILDKLIEHYGPGQRCSVKWDDNFMNLFIRERNGV</sequence>
<name>A0A0F8ZHY8_9ZZZZ</name>
<protein>
    <submittedName>
        <fullName evidence="1">Uncharacterized protein</fullName>
    </submittedName>
</protein>
<dbReference type="EMBL" id="LAZR01060272">
    <property type="protein sequence ID" value="KKK66039.1"/>
    <property type="molecule type" value="Genomic_DNA"/>
</dbReference>
<accession>A0A0F8ZHY8</accession>
<reference evidence="1" key="1">
    <citation type="journal article" date="2015" name="Nature">
        <title>Complex archaea that bridge the gap between prokaryotes and eukaryotes.</title>
        <authorList>
            <person name="Spang A."/>
            <person name="Saw J.H."/>
            <person name="Jorgensen S.L."/>
            <person name="Zaremba-Niedzwiedzka K."/>
            <person name="Martijn J."/>
            <person name="Lind A.E."/>
            <person name="van Eijk R."/>
            <person name="Schleper C."/>
            <person name="Guy L."/>
            <person name="Ettema T.J."/>
        </authorList>
    </citation>
    <scope>NUCLEOTIDE SEQUENCE</scope>
</reference>
<proteinExistence type="predicted"/>
<organism evidence="1">
    <name type="scientific">marine sediment metagenome</name>
    <dbReference type="NCBI Taxonomy" id="412755"/>
    <lineage>
        <taxon>unclassified sequences</taxon>
        <taxon>metagenomes</taxon>
        <taxon>ecological metagenomes</taxon>
    </lineage>
</organism>
<feature type="non-terminal residue" evidence="1">
    <location>
        <position position="154"/>
    </location>
</feature>
<evidence type="ECO:0000313" key="1">
    <source>
        <dbReference type="EMBL" id="KKK66039.1"/>
    </source>
</evidence>
<comment type="caution">
    <text evidence="1">The sequence shown here is derived from an EMBL/GenBank/DDBJ whole genome shotgun (WGS) entry which is preliminary data.</text>
</comment>
<gene>
    <name evidence="1" type="ORF">LCGC14_2968120</name>
</gene>
<dbReference type="AlphaFoldDB" id="A0A0F8ZHY8"/>